<dbReference type="InterPro" id="IPR050454">
    <property type="entry name" value="RTT106/SSRP1_HistChap/FACT"/>
</dbReference>
<dbReference type="Pfam" id="PF08512">
    <property type="entry name" value="Rttp106-like_middle"/>
    <property type="match status" value="1"/>
</dbReference>
<comment type="similarity">
    <text evidence="1">Belongs to the RTT106 family.</text>
</comment>
<dbReference type="GO" id="GO:0031491">
    <property type="term" value="F:nucleosome binding"/>
    <property type="evidence" value="ECO:0007669"/>
    <property type="project" value="TreeGrafter"/>
</dbReference>
<evidence type="ECO:0000256" key="2">
    <source>
        <dbReference type="ARBA" id="ARBA00025370"/>
    </source>
</evidence>
<keyword evidence="6" id="KW-1185">Reference proteome</keyword>
<dbReference type="SMART" id="SM01287">
    <property type="entry name" value="Rtt106"/>
    <property type="match status" value="1"/>
</dbReference>
<protein>
    <submittedName>
        <fullName evidence="5">Histone chaperone Rttp106-like-domain-containing protein</fullName>
    </submittedName>
</protein>
<evidence type="ECO:0000256" key="3">
    <source>
        <dbReference type="SAM" id="MobiDB-lite"/>
    </source>
</evidence>
<feature type="compositionally biased region" description="Polar residues" evidence="3">
    <location>
        <begin position="359"/>
        <end position="368"/>
    </location>
</feature>
<feature type="region of interest" description="Disordered" evidence="3">
    <location>
        <begin position="351"/>
        <end position="377"/>
    </location>
</feature>
<proteinExistence type="inferred from homology"/>
<comment type="function">
    <text evidence="2">Component of the FACT complex, a general chromatin factor that acts to reorganize nucleosomes. The FACT complex is involved in multiple processes that require DNA as a template such as mRNA elongation, DNA replication and DNA repair. During transcription elongation the FACT complex acts as a histone chaperone that both destabilizes and restores nucleosomal structure. It facilitates the passage of RNA polymerase II and transcription by promoting the dissociation of one histone H2A-H2B dimer from the nucleosome, then subsequently promotes the reestablishment of the nucleosome following the passage of RNA polymerase II.</text>
</comment>
<evidence type="ECO:0000256" key="1">
    <source>
        <dbReference type="ARBA" id="ARBA00006159"/>
    </source>
</evidence>
<evidence type="ECO:0000313" key="6">
    <source>
        <dbReference type="Proteomes" id="UP000320762"/>
    </source>
</evidence>
<feature type="non-terminal residue" evidence="5">
    <location>
        <position position="1"/>
    </location>
</feature>
<feature type="non-terminal residue" evidence="5">
    <location>
        <position position="377"/>
    </location>
</feature>
<feature type="region of interest" description="Disordered" evidence="3">
    <location>
        <begin position="72"/>
        <end position="91"/>
    </location>
</feature>
<dbReference type="Gene3D" id="2.30.29.30">
    <property type="entry name" value="Pleckstrin-homology domain (PH domain)/Phosphotyrosine-binding domain (PTB)"/>
    <property type="match status" value="1"/>
</dbReference>
<dbReference type="AlphaFoldDB" id="A0A550BZH7"/>
<dbReference type="EMBL" id="VDMD01000041">
    <property type="protein sequence ID" value="TRM57961.1"/>
    <property type="molecule type" value="Genomic_DNA"/>
</dbReference>
<dbReference type="STRING" id="97359.A0A550BZH7"/>
<dbReference type="SUPFAM" id="SSF50729">
    <property type="entry name" value="PH domain-like"/>
    <property type="match status" value="1"/>
</dbReference>
<comment type="caution">
    <text evidence="5">The sequence shown here is derived from an EMBL/GenBank/DDBJ whole genome shotgun (WGS) entry which is preliminary data.</text>
</comment>
<reference evidence="5 6" key="1">
    <citation type="journal article" date="2019" name="New Phytol.">
        <title>Comparative genomics reveals unique wood-decay strategies and fruiting body development in the Schizophyllaceae.</title>
        <authorList>
            <person name="Almasi E."/>
            <person name="Sahu N."/>
            <person name="Krizsan K."/>
            <person name="Balint B."/>
            <person name="Kovacs G.M."/>
            <person name="Kiss B."/>
            <person name="Cseklye J."/>
            <person name="Drula E."/>
            <person name="Henrissat B."/>
            <person name="Nagy I."/>
            <person name="Chovatia M."/>
            <person name="Adam C."/>
            <person name="LaButti K."/>
            <person name="Lipzen A."/>
            <person name="Riley R."/>
            <person name="Grigoriev I.V."/>
            <person name="Nagy L.G."/>
        </authorList>
    </citation>
    <scope>NUCLEOTIDE SEQUENCE [LARGE SCALE GENOMIC DNA]</scope>
    <source>
        <strain evidence="5 6">NL-1724</strain>
    </source>
</reference>
<dbReference type="GO" id="GO:0042393">
    <property type="term" value="F:histone binding"/>
    <property type="evidence" value="ECO:0007669"/>
    <property type="project" value="TreeGrafter"/>
</dbReference>
<dbReference type="OrthoDB" id="75754at2759"/>
<dbReference type="InterPro" id="IPR013719">
    <property type="entry name" value="RTT106/SPT16-like_middle_dom"/>
</dbReference>
<accession>A0A550BZH7</accession>
<evidence type="ECO:0000259" key="4">
    <source>
        <dbReference type="SMART" id="SM01287"/>
    </source>
</evidence>
<evidence type="ECO:0000313" key="5">
    <source>
        <dbReference type="EMBL" id="TRM57961.1"/>
    </source>
</evidence>
<dbReference type="Proteomes" id="UP000320762">
    <property type="component" value="Unassembled WGS sequence"/>
</dbReference>
<dbReference type="Gene3D" id="2.30.29.120">
    <property type="match status" value="1"/>
</dbReference>
<dbReference type="PANTHER" id="PTHR45849:SF3">
    <property type="entry name" value="HISTONE CHAPERONE RTT106"/>
    <property type="match status" value="1"/>
</dbReference>
<organism evidence="5 6">
    <name type="scientific">Schizophyllum amplum</name>
    <dbReference type="NCBI Taxonomy" id="97359"/>
    <lineage>
        <taxon>Eukaryota</taxon>
        <taxon>Fungi</taxon>
        <taxon>Dikarya</taxon>
        <taxon>Basidiomycota</taxon>
        <taxon>Agaricomycotina</taxon>
        <taxon>Agaricomycetes</taxon>
        <taxon>Agaricomycetidae</taxon>
        <taxon>Agaricales</taxon>
        <taxon>Schizophyllaceae</taxon>
        <taxon>Schizophyllum</taxon>
    </lineage>
</organism>
<dbReference type="InterPro" id="IPR011993">
    <property type="entry name" value="PH-like_dom_sf"/>
</dbReference>
<dbReference type="PANTHER" id="PTHR45849">
    <property type="entry name" value="FACT COMPLEX SUBUNIT SSRP1"/>
    <property type="match status" value="1"/>
</dbReference>
<name>A0A550BZH7_9AGAR</name>
<feature type="domain" description="Histone chaperone RTT106/FACT complex subunit SPT16-like middle" evidence="4">
    <location>
        <begin position="247"/>
        <end position="351"/>
    </location>
</feature>
<gene>
    <name evidence="5" type="ORF">BD626DRAFT_361931</name>
</gene>
<sequence length="377" mass="40515">TTTPETLFLNSTLPCLPEEIRAQLDPLLASQPNVHLFENFIRFLSGASPAPSSSSALASAWSAKQRQLSEALRASTKRPLEDADNAATSKRQRISEETVRYRLHAVSVTSPVRKKVDITVTDESIVFTNPSTSVVEATVPRSSITRSFILPTRGKTKAHYTVVMLDADVARPAKGKTAAQATSQIIFGMDAQAPANTKVTPVAGQSSTLEKGAATHEYLRAFLDAAGTPVYEPSAQELKSACSASAVPGIEAYRGAKPGTLWFFEQGLLWGESKPCEFWAVGDLLGASDGVRLLSATGRTCSVTLTRRGAEAEDDEGEDLGEETQLGMIDGREQDGILQWVRKHRHLFGKSAEDGVPTGSVTIHQLATDSDDEGDEE</sequence>